<sequence length="62" mass="7094">MKRCANCGKKIVYGRRFVDGYVVCDECYQQIMDMVREVGSVDAVAEELAMEQEVETHIGRYA</sequence>
<evidence type="ECO:0000313" key="1">
    <source>
        <dbReference type="EMBL" id="QJA95253.1"/>
    </source>
</evidence>
<name>A0A6M3LL46_9ZZZZ</name>
<protein>
    <submittedName>
        <fullName evidence="1">Uncharacterized protein</fullName>
    </submittedName>
</protein>
<proteinExistence type="predicted"/>
<organism evidence="1">
    <name type="scientific">viral metagenome</name>
    <dbReference type="NCBI Taxonomy" id="1070528"/>
    <lineage>
        <taxon>unclassified sequences</taxon>
        <taxon>metagenomes</taxon>
        <taxon>organismal metagenomes</taxon>
    </lineage>
</organism>
<accession>A0A6M3LL46</accession>
<dbReference type="AlphaFoldDB" id="A0A6M3LL46"/>
<reference evidence="1" key="1">
    <citation type="submission" date="2020-03" db="EMBL/GenBank/DDBJ databases">
        <title>The deep terrestrial virosphere.</title>
        <authorList>
            <person name="Holmfeldt K."/>
            <person name="Nilsson E."/>
            <person name="Simone D."/>
            <person name="Lopez-Fernandez M."/>
            <person name="Wu X."/>
            <person name="de Brujin I."/>
            <person name="Lundin D."/>
            <person name="Andersson A."/>
            <person name="Bertilsson S."/>
            <person name="Dopson M."/>
        </authorList>
    </citation>
    <scope>NUCLEOTIDE SEQUENCE</scope>
    <source>
        <strain evidence="1">MM415B05509</strain>
    </source>
</reference>
<dbReference type="EMBL" id="MT143299">
    <property type="protein sequence ID" value="QJA95253.1"/>
    <property type="molecule type" value="Genomic_DNA"/>
</dbReference>
<gene>
    <name evidence="1" type="ORF">MM415B05509_0003</name>
</gene>